<protein>
    <submittedName>
        <fullName evidence="1">Uncharacterized protein</fullName>
    </submittedName>
</protein>
<dbReference type="EMBL" id="KN832871">
    <property type="protein sequence ID" value="KIN06263.1"/>
    <property type="molecule type" value="Genomic_DNA"/>
</dbReference>
<reference evidence="1 2" key="1">
    <citation type="submission" date="2014-04" db="EMBL/GenBank/DDBJ databases">
        <authorList>
            <consortium name="DOE Joint Genome Institute"/>
            <person name="Kuo A."/>
            <person name="Martino E."/>
            <person name="Perotto S."/>
            <person name="Kohler A."/>
            <person name="Nagy L.G."/>
            <person name="Floudas D."/>
            <person name="Copeland A."/>
            <person name="Barry K.W."/>
            <person name="Cichocki N."/>
            <person name="Veneault-Fourrey C."/>
            <person name="LaButti K."/>
            <person name="Lindquist E.A."/>
            <person name="Lipzen A."/>
            <person name="Lundell T."/>
            <person name="Morin E."/>
            <person name="Murat C."/>
            <person name="Sun H."/>
            <person name="Tunlid A."/>
            <person name="Henrissat B."/>
            <person name="Grigoriev I.V."/>
            <person name="Hibbett D.S."/>
            <person name="Martin F."/>
            <person name="Nordberg H.P."/>
            <person name="Cantor M.N."/>
            <person name="Hua S.X."/>
        </authorList>
    </citation>
    <scope>NUCLEOTIDE SEQUENCE [LARGE SCALE GENOMIC DNA]</scope>
    <source>
        <strain evidence="1 2">Zn</strain>
    </source>
</reference>
<dbReference type="HOGENOM" id="CLU_1661305_0_0_1"/>
<organism evidence="1 2">
    <name type="scientific">Oidiodendron maius (strain Zn)</name>
    <dbReference type="NCBI Taxonomy" id="913774"/>
    <lineage>
        <taxon>Eukaryota</taxon>
        <taxon>Fungi</taxon>
        <taxon>Dikarya</taxon>
        <taxon>Ascomycota</taxon>
        <taxon>Pezizomycotina</taxon>
        <taxon>Leotiomycetes</taxon>
        <taxon>Leotiomycetes incertae sedis</taxon>
        <taxon>Myxotrichaceae</taxon>
        <taxon>Oidiodendron</taxon>
    </lineage>
</organism>
<dbReference type="Proteomes" id="UP000054321">
    <property type="component" value="Unassembled WGS sequence"/>
</dbReference>
<sequence length="159" mass="18295">MPRHIAQEYHQNTRSTVKVYNAYKICLPFVCPDIPCCPSSPVPPPLSLLFRLISINLSSYNPQYYFHRSRLITKSKWPRRRNTIPIHPSLFSMVRTGGGCKPDPAPQQLQAKRYQTVKRPKRYMTGALCMDALGTARRQCLGFHRVSFVRSLARSLDCK</sequence>
<accession>A0A0C3DW00</accession>
<proteinExistence type="predicted"/>
<gene>
    <name evidence="1" type="ORF">OIDMADRAFT_17239</name>
</gene>
<evidence type="ECO:0000313" key="2">
    <source>
        <dbReference type="Proteomes" id="UP000054321"/>
    </source>
</evidence>
<evidence type="ECO:0000313" key="1">
    <source>
        <dbReference type="EMBL" id="KIN06263.1"/>
    </source>
</evidence>
<reference evidence="2" key="2">
    <citation type="submission" date="2015-01" db="EMBL/GenBank/DDBJ databases">
        <title>Evolutionary Origins and Diversification of the Mycorrhizal Mutualists.</title>
        <authorList>
            <consortium name="DOE Joint Genome Institute"/>
            <consortium name="Mycorrhizal Genomics Consortium"/>
            <person name="Kohler A."/>
            <person name="Kuo A."/>
            <person name="Nagy L.G."/>
            <person name="Floudas D."/>
            <person name="Copeland A."/>
            <person name="Barry K.W."/>
            <person name="Cichocki N."/>
            <person name="Veneault-Fourrey C."/>
            <person name="LaButti K."/>
            <person name="Lindquist E.A."/>
            <person name="Lipzen A."/>
            <person name="Lundell T."/>
            <person name="Morin E."/>
            <person name="Murat C."/>
            <person name="Riley R."/>
            <person name="Ohm R."/>
            <person name="Sun H."/>
            <person name="Tunlid A."/>
            <person name="Henrissat B."/>
            <person name="Grigoriev I.V."/>
            <person name="Hibbett D.S."/>
            <person name="Martin F."/>
        </authorList>
    </citation>
    <scope>NUCLEOTIDE SEQUENCE [LARGE SCALE GENOMIC DNA]</scope>
    <source>
        <strain evidence="2">Zn</strain>
    </source>
</reference>
<keyword evidence="2" id="KW-1185">Reference proteome</keyword>
<name>A0A0C3DW00_OIDMZ</name>
<dbReference type="InParanoid" id="A0A0C3DW00"/>
<dbReference type="AlphaFoldDB" id="A0A0C3DW00"/>